<dbReference type="SUPFAM" id="SSF54909">
    <property type="entry name" value="Dimeric alpha+beta barrel"/>
    <property type="match status" value="2"/>
</dbReference>
<sequence length="295" mass="33440">MPLCIPTLSISPFHQTLASSLRIFSTSKSHPARYSNGRGVGFGLGNRERRCFASVNGVSSRFDESENGTVKKRNVVEHILLLRAKSDLSDVEEKDMLDNLYTSQYQMRGILAISLGRIEEPNDDNFTHAVYMRFQTKEDLSKFYVNSYYSQVLKEHVMPYCDGTISVDYESEVEDDILPIFRRGEDFNYGAECILLISMAENTLAGAIEDALATLRRLIADSQSLIVQATEGLNFNKTESIYTHAAVIRFPSLDALEIFRGSSEYKEMWRHKIQPITKKTLLIHFVVDPVGTQLM</sequence>
<dbReference type="Gene3D" id="3.30.70.100">
    <property type="match status" value="2"/>
</dbReference>
<dbReference type="Pfam" id="PF07876">
    <property type="entry name" value="Dabb"/>
    <property type="match status" value="2"/>
</dbReference>
<evidence type="ECO:0000259" key="2">
    <source>
        <dbReference type="PROSITE" id="PS51502"/>
    </source>
</evidence>
<feature type="domain" description="Stress-response A/B barrel" evidence="2">
    <location>
        <begin position="191"/>
        <end position="285"/>
    </location>
</feature>
<dbReference type="EMBL" id="CM007384">
    <property type="protein sequence ID" value="ONK71369.1"/>
    <property type="molecule type" value="Genomic_DNA"/>
</dbReference>
<reference evidence="4" key="1">
    <citation type="journal article" date="2017" name="Nat. Commun.">
        <title>The asparagus genome sheds light on the origin and evolution of a young Y chromosome.</title>
        <authorList>
            <person name="Harkess A."/>
            <person name="Zhou J."/>
            <person name="Xu C."/>
            <person name="Bowers J.E."/>
            <person name="Van der Hulst R."/>
            <person name="Ayyampalayam S."/>
            <person name="Mercati F."/>
            <person name="Riccardi P."/>
            <person name="McKain M.R."/>
            <person name="Kakrana A."/>
            <person name="Tang H."/>
            <person name="Ray J."/>
            <person name="Groenendijk J."/>
            <person name="Arikit S."/>
            <person name="Mathioni S.M."/>
            <person name="Nakano M."/>
            <person name="Shan H."/>
            <person name="Telgmann-Rauber A."/>
            <person name="Kanno A."/>
            <person name="Yue Z."/>
            <person name="Chen H."/>
            <person name="Li W."/>
            <person name="Chen Y."/>
            <person name="Xu X."/>
            <person name="Zhang Y."/>
            <person name="Luo S."/>
            <person name="Chen H."/>
            <person name="Gao J."/>
            <person name="Mao Z."/>
            <person name="Pires J.C."/>
            <person name="Luo M."/>
            <person name="Kudrna D."/>
            <person name="Wing R.A."/>
            <person name="Meyers B.C."/>
            <person name="Yi K."/>
            <person name="Kong H."/>
            <person name="Lavrijsen P."/>
            <person name="Sunseri F."/>
            <person name="Falavigna A."/>
            <person name="Ye Y."/>
            <person name="Leebens-Mack J.H."/>
            <person name="Chen G."/>
        </authorList>
    </citation>
    <scope>NUCLEOTIDE SEQUENCE [LARGE SCALE GENOMIC DNA]</scope>
    <source>
        <strain evidence="4">cv. DH0086</strain>
    </source>
</reference>
<gene>
    <name evidence="3" type="ORF">A4U43_C04F7840</name>
</gene>
<dbReference type="OMA" id="YCHGLIN"/>
<evidence type="ECO:0000313" key="4">
    <source>
        <dbReference type="Proteomes" id="UP000243459"/>
    </source>
</evidence>
<evidence type="ECO:0000256" key="1">
    <source>
        <dbReference type="ARBA" id="ARBA00011738"/>
    </source>
</evidence>
<dbReference type="PROSITE" id="PS51502">
    <property type="entry name" value="S_R_A_B_BARREL"/>
    <property type="match status" value="2"/>
</dbReference>
<dbReference type="InterPro" id="IPR013097">
    <property type="entry name" value="Dabb"/>
</dbReference>
<dbReference type="PANTHER" id="PTHR33178">
    <property type="match status" value="1"/>
</dbReference>
<dbReference type="Gramene" id="ONK71369">
    <property type="protein sequence ID" value="ONK71369"/>
    <property type="gene ID" value="A4U43_C04F7840"/>
</dbReference>
<dbReference type="SMART" id="SM00886">
    <property type="entry name" value="Dabb"/>
    <property type="match status" value="2"/>
</dbReference>
<accession>A0A5P1F3K2</accession>
<dbReference type="InterPro" id="IPR044662">
    <property type="entry name" value="HS1/DABB1-like"/>
</dbReference>
<dbReference type="PANTHER" id="PTHR33178:SF5">
    <property type="entry name" value="EXPRESSED PROTEIN"/>
    <property type="match status" value="1"/>
</dbReference>
<dbReference type="InterPro" id="IPR011008">
    <property type="entry name" value="Dimeric_a/b-barrel"/>
</dbReference>
<dbReference type="AlphaFoldDB" id="A0A5P1F3K2"/>
<keyword evidence="4" id="KW-1185">Reference proteome</keyword>
<proteinExistence type="predicted"/>
<name>A0A5P1F3K2_ASPOF</name>
<protein>
    <recommendedName>
        <fullName evidence="2">Stress-response A/B barrel domain-containing protein</fullName>
    </recommendedName>
</protein>
<organism evidence="3 4">
    <name type="scientific">Asparagus officinalis</name>
    <name type="common">Garden asparagus</name>
    <dbReference type="NCBI Taxonomy" id="4686"/>
    <lineage>
        <taxon>Eukaryota</taxon>
        <taxon>Viridiplantae</taxon>
        <taxon>Streptophyta</taxon>
        <taxon>Embryophyta</taxon>
        <taxon>Tracheophyta</taxon>
        <taxon>Spermatophyta</taxon>
        <taxon>Magnoliopsida</taxon>
        <taxon>Liliopsida</taxon>
        <taxon>Asparagales</taxon>
        <taxon>Asparagaceae</taxon>
        <taxon>Asparagoideae</taxon>
        <taxon>Asparagus</taxon>
    </lineage>
</organism>
<evidence type="ECO:0000313" key="3">
    <source>
        <dbReference type="EMBL" id="ONK71369.1"/>
    </source>
</evidence>
<dbReference type="Proteomes" id="UP000243459">
    <property type="component" value="Chromosome 4"/>
</dbReference>
<comment type="subunit">
    <text evidence="1">Homodimer.</text>
</comment>
<feature type="domain" description="Stress-response A/B barrel" evidence="2">
    <location>
        <begin position="76"/>
        <end position="169"/>
    </location>
</feature>
<dbReference type="OrthoDB" id="2016695at2759"/>